<dbReference type="InterPro" id="IPR029063">
    <property type="entry name" value="SAM-dependent_MTases_sf"/>
</dbReference>
<feature type="domain" description="Methyltransferase regulatory" evidence="2">
    <location>
        <begin position="225"/>
        <end position="307"/>
    </location>
</feature>
<dbReference type="Pfam" id="PF10119">
    <property type="entry name" value="MethyTransf_Reg"/>
    <property type="match status" value="1"/>
</dbReference>
<dbReference type="CDD" id="cd02440">
    <property type="entry name" value="AdoMet_MTases"/>
    <property type="match status" value="1"/>
</dbReference>
<feature type="coiled-coil region" evidence="1">
    <location>
        <begin position="166"/>
        <end position="193"/>
    </location>
</feature>
<accession>A0ABT5UBF3</accession>
<proteinExistence type="predicted"/>
<dbReference type="SUPFAM" id="SSF53335">
    <property type="entry name" value="S-adenosyl-L-methionine-dependent methyltransferases"/>
    <property type="match status" value="1"/>
</dbReference>
<sequence>MSNLVEGDHASQTIAQAYNETLYRSDPFVKTHPEHLASLGVLFGFTPVNPLQCRVLEIGCAMGGNLIPMAMNYPDSEFIGIDISKNQIDIATNQAASLRLNNIKLLNVSIEQVDEHFGQFDFIICHGVFSWVPAQVQQKILEVCKKHLSEFGIAYISYNVHPGWHIKNIVKDLMRLRTQKSSLENKVKDAKAIVELYAKYAVDNASYPFKNIFEQQLEHLNNVPDHYILHEHLADFNIPYYFYDFMTLAKRHQLTYLCDASFSDNFISNLPEDHQQQILDYSEDRVMVEQYYDFTVARTFRSSLLVHDQHLINPIVETQRIRLLSLVSDLKLKEKQFNLTDKSDVQFISRSKVSPELTASIPITKAALRSLEESWPCSLSFNELFQQSYQKLGLSIDEQQSDILEKDIQQLCDDIITAFQASSLRLFRVNPPLCVNQVSDKPLVSPLISQQLRDNQEVFTTQHHETLSLDNNLKYFIPYLNGTHTQSELASTVDKLLQTGKLDFSLIKQMQKQAKNRNEVSNSILTIMINSLIQIGVMIN</sequence>
<evidence type="ECO:0000313" key="6">
    <source>
        <dbReference type="Proteomes" id="UP001528823"/>
    </source>
</evidence>
<evidence type="ECO:0000313" key="5">
    <source>
        <dbReference type="EMBL" id="MDE1463515.1"/>
    </source>
</evidence>
<dbReference type="InterPro" id="IPR018773">
    <property type="entry name" value="MeTrfase_reg_dom_prd"/>
</dbReference>
<dbReference type="GO" id="GO:0032259">
    <property type="term" value="P:methylation"/>
    <property type="evidence" value="ECO:0007669"/>
    <property type="project" value="UniProtKB-KW"/>
</dbReference>
<dbReference type="Pfam" id="PF13847">
    <property type="entry name" value="Methyltransf_31"/>
    <property type="match status" value="1"/>
</dbReference>
<keyword evidence="5" id="KW-0489">Methyltransferase</keyword>
<feature type="domain" description="Methyltransferase" evidence="3">
    <location>
        <begin position="53"/>
        <end position="174"/>
    </location>
</feature>
<keyword evidence="1" id="KW-0175">Coiled coil</keyword>
<dbReference type="EMBL" id="JAPMOU010000021">
    <property type="protein sequence ID" value="MDE1463515.1"/>
    <property type="molecule type" value="Genomic_DNA"/>
</dbReference>
<evidence type="ECO:0000256" key="1">
    <source>
        <dbReference type="SAM" id="Coils"/>
    </source>
</evidence>
<reference evidence="5 6" key="1">
    <citation type="submission" date="2022-11" db="EMBL/GenBank/DDBJ databases">
        <title>Spartinivicinus poritis sp. nov., isolated from scleractinian coral Porites lutea.</title>
        <authorList>
            <person name="Zhang G."/>
            <person name="Cai L."/>
            <person name="Wei Q."/>
        </authorList>
    </citation>
    <scope>NUCLEOTIDE SEQUENCE [LARGE SCALE GENOMIC DNA]</scope>
    <source>
        <strain evidence="5 6">A2-2</strain>
    </source>
</reference>
<dbReference type="Pfam" id="PF21782">
    <property type="entry name" value="WHD_PKMT"/>
    <property type="match status" value="1"/>
</dbReference>
<dbReference type="PANTHER" id="PTHR43667">
    <property type="entry name" value="CYCLOPROPANE-FATTY-ACYL-PHOSPHOLIPID SYNTHASE"/>
    <property type="match status" value="1"/>
</dbReference>
<dbReference type="PANTHER" id="PTHR43667:SF2">
    <property type="entry name" value="FATTY ACID C-METHYL TRANSFERASE"/>
    <property type="match status" value="1"/>
</dbReference>
<keyword evidence="6" id="KW-1185">Reference proteome</keyword>
<evidence type="ECO:0000259" key="4">
    <source>
        <dbReference type="Pfam" id="PF21782"/>
    </source>
</evidence>
<keyword evidence="5" id="KW-0808">Transferase</keyword>
<dbReference type="RefSeq" id="WP_274689853.1">
    <property type="nucleotide sequence ID" value="NZ_JAPMOU010000021.1"/>
</dbReference>
<name>A0ABT5UBF3_9GAMM</name>
<dbReference type="InterPro" id="IPR025714">
    <property type="entry name" value="Methyltranfer_dom"/>
</dbReference>
<comment type="caution">
    <text evidence="5">The sequence shown here is derived from an EMBL/GenBank/DDBJ whole genome shotgun (WGS) entry which is preliminary data.</text>
</comment>
<organism evidence="5 6">
    <name type="scientific">Spartinivicinus poritis</name>
    <dbReference type="NCBI Taxonomy" id="2994640"/>
    <lineage>
        <taxon>Bacteria</taxon>
        <taxon>Pseudomonadati</taxon>
        <taxon>Pseudomonadota</taxon>
        <taxon>Gammaproteobacteria</taxon>
        <taxon>Oceanospirillales</taxon>
        <taxon>Zooshikellaceae</taxon>
        <taxon>Spartinivicinus</taxon>
    </lineage>
</organism>
<dbReference type="InterPro" id="IPR050723">
    <property type="entry name" value="CFA/CMAS"/>
</dbReference>
<dbReference type="GO" id="GO:0008168">
    <property type="term" value="F:methyltransferase activity"/>
    <property type="evidence" value="ECO:0007669"/>
    <property type="project" value="UniProtKB-KW"/>
</dbReference>
<dbReference type="InterPro" id="IPR048976">
    <property type="entry name" value="WHD_PKMT"/>
</dbReference>
<dbReference type="Gene3D" id="3.40.50.150">
    <property type="entry name" value="Vaccinia Virus protein VP39"/>
    <property type="match status" value="1"/>
</dbReference>
<protein>
    <submittedName>
        <fullName evidence="5">Class I SAM-dependent methyltransferase</fullName>
    </submittedName>
</protein>
<dbReference type="Proteomes" id="UP001528823">
    <property type="component" value="Unassembled WGS sequence"/>
</dbReference>
<gene>
    <name evidence="5" type="ORF">ORQ98_16280</name>
</gene>
<feature type="domain" description="PKMT C-terminal winged helix" evidence="4">
    <location>
        <begin position="440"/>
        <end position="532"/>
    </location>
</feature>
<evidence type="ECO:0000259" key="3">
    <source>
        <dbReference type="Pfam" id="PF13847"/>
    </source>
</evidence>
<evidence type="ECO:0000259" key="2">
    <source>
        <dbReference type="Pfam" id="PF10119"/>
    </source>
</evidence>